<accession>W4LKM4</accession>
<name>W4LKM4_ENTF1</name>
<reference evidence="3 4" key="1">
    <citation type="journal article" date="2014" name="Nature">
        <title>An environmental bacterial taxon with a large and distinct metabolic repertoire.</title>
        <authorList>
            <person name="Wilson M.C."/>
            <person name="Mori T."/>
            <person name="Ruckert C."/>
            <person name="Uria A.R."/>
            <person name="Helf M.J."/>
            <person name="Takada K."/>
            <person name="Gernert C."/>
            <person name="Steffens U.A."/>
            <person name="Heycke N."/>
            <person name="Schmitt S."/>
            <person name="Rinke C."/>
            <person name="Helfrich E.J."/>
            <person name="Brachmann A.O."/>
            <person name="Gurgui C."/>
            <person name="Wakimoto T."/>
            <person name="Kracht M."/>
            <person name="Crusemann M."/>
            <person name="Hentschel U."/>
            <person name="Abe I."/>
            <person name="Matsunaga S."/>
            <person name="Kalinowski J."/>
            <person name="Takeyama H."/>
            <person name="Piel J."/>
        </authorList>
    </citation>
    <scope>NUCLEOTIDE SEQUENCE [LARGE SCALE GENOMIC DNA]</scope>
    <source>
        <strain evidence="4">TSY1</strain>
    </source>
</reference>
<dbReference type="InterPro" id="IPR000845">
    <property type="entry name" value="Nucleoside_phosphorylase_d"/>
</dbReference>
<protein>
    <recommendedName>
        <fullName evidence="5">ATPase AAA-type core domain-containing protein</fullName>
    </recommendedName>
</protein>
<dbReference type="Pfam" id="PF01048">
    <property type="entry name" value="PNP_UDP_1"/>
    <property type="match status" value="1"/>
</dbReference>
<dbReference type="SUPFAM" id="SSF52540">
    <property type="entry name" value="P-loop containing nucleoside triphosphate hydrolases"/>
    <property type="match status" value="1"/>
</dbReference>
<comment type="caution">
    <text evidence="3">The sequence shown here is derived from an EMBL/GenBank/DDBJ whole genome shotgun (WGS) entry which is preliminary data.</text>
</comment>
<dbReference type="EMBL" id="AZHW01000608">
    <property type="protein sequence ID" value="ETW97886.1"/>
    <property type="molecule type" value="Genomic_DNA"/>
</dbReference>
<dbReference type="PATRIC" id="fig|1429438.4.peg.4073"/>
<dbReference type="GO" id="GO:0005829">
    <property type="term" value="C:cytosol"/>
    <property type="evidence" value="ECO:0007669"/>
    <property type="project" value="TreeGrafter"/>
</dbReference>
<organism evidence="3 4">
    <name type="scientific">Entotheonella factor</name>
    <dbReference type="NCBI Taxonomy" id="1429438"/>
    <lineage>
        <taxon>Bacteria</taxon>
        <taxon>Pseudomonadati</taxon>
        <taxon>Nitrospinota/Tectimicrobiota group</taxon>
        <taxon>Candidatus Tectimicrobiota</taxon>
        <taxon>Candidatus Entotheonellia</taxon>
        <taxon>Candidatus Entotheonellales</taxon>
        <taxon>Candidatus Entotheonellaceae</taxon>
        <taxon>Candidatus Entotheonella</taxon>
    </lineage>
</organism>
<dbReference type="InterPro" id="IPR027417">
    <property type="entry name" value="P-loop_NTPase"/>
</dbReference>
<evidence type="ECO:0000313" key="3">
    <source>
        <dbReference type="EMBL" id="ETW97886.1"/>
    </source>
</evidence>
<feature type="domain" description="Nucleoside phosphorylase" evidence="1">
    <location>
        <begin position="59"/>
        <end position="240"/>
    </location>
</feature>
<dbReference type="GO" id="GO:0019284">
    <property type="term" value="P:L-methionine salvage from S-adenosylmethionine"/>
    <property type="evidence" value="ECO:0007669"/>
    <property type="project" value="TreeGrafter"/>
</dbReference>
<dbReference type="InterPro" id="IPR035994">
    <property type="entry name" value="Nucleoside_phosphorylase_sf"/>
</dbReference>
<dbReference type="InterPro" id="IPR003959">
    <property type="entry name" value="ATPase_AAA_core"/>
</dbReference>
<dbReference type="GO" id="GO:0005524">
    <property type="term" value="F:ATP binding"/>
    <property type="evidence" value="ECO:0007669"/>
    <property type="project" value="InterPro"/>
</dbReference>
<proteinExistence type="predicted"/>
<dbReference type="Proteomes" id="UP000019141">
    <property type="component" value="Unassembled WGS sequence"/>
</dbReference>
<dbReference type="GO" id="GO:0008930">
    <property type="term" value="F:methylthioadenosine nucleosidase activity"/>
    <property type="evidence" value="ECO:0007669"/>
    <property type="project" value="TreeGrafter"/>
</dbReference>
<dbReference type="GO" id="GO:0008782">
    <property type="term" value="F:adenosylhomocysteine nucleosidase activity"/>
    <property type="evidence" value="ECO:0007669"/>
    <property type="project" value="TreeGrafter"/>
</dbReference>
<gene>
    <name evidence="3" type="ORF">ETSY1_21015</name>
</gene>
<evidence type="ECO:0008006" key="5">
    <source>
        <dbReference type="Google" id="ProtNLM"/>
    </source>
</evidence>
<dbReference type="GO" id="GO:0016887">
    <property type="term" value="F:ATP hydrolysis activity"/>
    <property type="evidence" value="ECO:0007669"/>
    <property type="project" value="InterPro"/>
</dbReference>
<dbReference type="SUPFAM" id="SSF53167">
    <property type="entry name" value="Purine and uridine phosphorylases"/>
    <property type="match status" value="1"/>
</dbReference>
<dbReference type="GO" id="GO:0009116">
    <property type="term" value="P:nucleoside metabolic process"/>
    <property type="evidence" value="ECO:0007669"/>
    <property type="project" value="InterPro"/>
</dbReference>
<dbReference type="Pfam" id="PF13304">
    <property type="entry name" value="AAA_21"/>
    <property type="match status" value="1"/>
</dbReference>
<evidence type="ECO:0000313" key="4">
    <source>
        <dbReference type="Proteomes" id="UP000019141"/>
    </source>
</evidence>
<keyword evidence="4" id="KW-1185">Reference proteome</keyword>
<feature type="domain" description="ATPase AAA-type core" evidence="2">
    <location>
        <begin position="323"/>
        <end position="624"/>
    </location>
</feature>
<evidence type="ECO:0000259" key="1">
    <source>
        <dbReference type="Pfam" id="PF01048"/>
    </source>
</evidence>
<dbReference type="Gene3D" id="3.40.50.300">
    <property type="entry name" value="P-loop containing nucleotide triphosphate hydrolases"/>
    <property type="match status" value="1"/>
</dbReference>
<sequence length="702" mass="77706">MQESVDFLIITPLAEERDALLAKLANVQRLAADENDIRIYWHATLDGTPSGERSFTYSIIVLPLLRMGRTDAALATSDAISRWQPRVIILCGIAGGLSKNGVQLGDLLIADQIADYEEQRRPPDGGEIRWQVYRSDAQMLLTASNLEVVKWQPLMTAKRPNQLPPQVHTGPVYMGDKIIADGTLQWSQKDVWSRLIGVEVEAGGAARAIYQAARGQVPFFMVLGVSDLADSKQESRQMQAWRSYAFDAAAAFTIELLRNGPIPVQSTSIEPVVLTNTLSSHGLSGDSEHVSASEAHDVRLLTRVVLRNYRSIAACDLHLGPLSIFVGPNGSGKSNFLDALRFVSEALRYSLDHALRSRGGLHEVRRRSSGHPTHFAMRLEFRLPSGHTGYYAFRVGAQKHGDYSIQQEECFIDSRPAFYKIENGKLVKANFAPTPPVPKDRLYLVNVSGLDAFRPLYEALSNMGFYNLSPDRIREFQSPDLGELLNRDGSNLTSVLANLQKHAPDTKQHIEEYLAKVAPGVSGVDAQSIGPKETLEFRQEVRGAKHAWRFLATNMSDGTLRALGILVALFQRPINRHETYHLVAIEEPETALHPAAAGILTDSLRDASLHSQVLVTSHSPDLLDDPAISDDIVFAVIAEHGESKIGRLNPTGRYALRDHLYTAGELLRMDQLRPDPIEANIQLNRLRIFGSGESLAARRFDC</sequence>
<dbReference type="Gene3D" id="3.40.50.1580">
    <property type="entry name" value="Nucleoside phosphorylase domain"/>
    <property type="match status" value="1"/>
</dbReference>
<evidence type="ECO:0000259" key="2">
    <source>
        <dbReference type="Pfam" id="PF13304"/>
    </source>
</evidence>
<dbReference type="AlphaFoldDB" id="W4LKM4"/>
<dbReference type="HOGENOM" id="CLU_392655_0_0_7"/>
<dbReference type="PANTHER" id="PTHR46832:SF1">
    <property type="entry name" value="5'-METHYLTHIOADENOSINE_S-ADENOSYLHOMOCYSTEINE NUCLEOSIDASE"/>
    <property type="match status" value="1"/>
</dbReference>
<dbReference type="PANTHER" id="PTHR46832">
    <property type="entry name" value="5'-METHYLTHIOADENOSINE/S-ADENOSYLHOMOCYSTEINE NUCLEOSIDASE"/>
    <property type="match status" value="1"/>
</dbReference>